<feature type="compositionally biased region" description="Low complexity" evidence="1">
    <location>
        <begin position="178"/>
        <end position="193"/>
    </location>
</feature>
<evidence type="ECO:0008006" key="4">
    <source>
        <dbReference type="Google" id="ProtNLM"/>
    </source>
</evidence>
<keyword evidence="3" id="KW-1185">Reference proteome</keyword>
<feature type="compositionally biased region" description="Low complexity" evidence="1">
    <location>
        <begin position="151"/>
        <end position="162"/>
    </location>
</feature>
<dbReference type="OrthoDB" id="550309at2759"/>
<feature type="compositionally biased region" description="Basic residues" evidence="1">
    <location>
        <begin position="354"/>
        <end position="373"/>
    </location>
</feature>
<dbReference type="EMBL" id="UXSR01005356">
    <property type="protein sequence ID" value="VDD81361.1"/>
    <property type="molecule type" value="Genomic_DNA"/>
</dbReference>
<gene>
    <name evidence="2" type="ORF">MCOS_LOCUS7364</name>
</gene>
<evidence type="ECO:0000313" key="3">
    <source>
        <dbReference type="Proteomes" id="UP000267029"/>
    </source>
</evidence>
<feature type="region of interest" description="Disordered" evidence="1">
    <location>
        <begin position="138"/>
        <end position="226"/>
    </location>
</feature>
<evidence type="ECO:0000313" key="2">
    <source>
        <dbReference type="EMBL" id="VDD81361.1"/>
    </source>
</evidence>
<feature type="region of interest" description="Disordered" evidence="1">
    <location>
        <begin position="270"/>
        <end position="307"/>
    </location>
</feature>
<feature type="region of interest" description="Disordered" evidence="1">
    <location>
        <begin position="330"/>
        <end position="396"/>
    </location>
</feature>
<reference evidence="2 3" key="1">
    <citation type="submission" date="2018-10" db="EMBL/GenBank/DDBJ databases">
        <authorList>
            <consortium name="Pathogen Informatics"/>
        </authorList>
    </citation>
    <scope>NUCLEOTIDE SEQUENCE [LARGE SCALE GENOMIC DNA]</scope>
</reference>
<protein>
    <recommendedName>
        <fullName evidence="4">TFIIS N-terminal domain-containing protein</fullName>
    </recommendedName>
</protein>
<dbReference type="AlphaFoldDB" id="A0A0R3UIT2"/>
<dbReference type="InterPro" id="IPR035441">
    <property type="entry name" value="TFIIS/LEDGF_dom_sf"/>
</dbReference>
<accession>A0A0R3UIT2</accession>
<organism evidence="2 3">
    <name type="scientific">Mesocestoides corti</name>
    <name type="common">Flatworm</name>
    <dbReference type="NCBI Taxonomy" id="53468"/>
    <lineage>
        <taxon>Eukaryota</taxon>
        <taxon>Metazoa</taxon>
        <taxon>Spiralia</taxon>
        <taxon>Lophotrochozoa</taxon>
        <taxon>Platyhelminthes</taxon>
        <taxon>Cestoda</taxon>
        <taxon>Eucestoda</taxon>
        <taxon>Cyclophyllidea</taxon>
        <taxon>Mesocestoididae</taxon>
        <taxon>Mesocestoides</taxon>
    </lineage>
</organism>
<name>A0A0R3UIT2_MESCO</name>
<proteinExistence type="predicted"/>
<feature type="compositionally biased region" description="Polar residues" evidence="1">
    <location>
        <begin position="201"/>
        <end position="221"/>
    </location>
</feature>
<dbReference type="Gene3D" id="1.20.930.10">
    <property type="entry name" value="Conserved domain common to transcription factors TFIIS, elongin A, CRSP70"/>
    <property type="match status" value="1"/>
</dbReference>
<dbReference type="Proteomes" id="UP000267029">
    <property type="component" value="Unassembled WGS sequence"/>
</dbReference>
<sequence length="501" mass="55077">MCFGCPLKPLRSTTIGTTWCCRHARVQRQPPARSIEPRGGARTPQMHADATRLRERLTARGVVDIALITRAVEGLEVYPMSMLQLQETKVAQLLQTIRHQVDSPLQKRIRAIIKAWQKLLEPDSACATVIPLQRPCNPSNPISQTAAAKHSASNNRSSPRSNGQHKPPRNHSVTNPLSSYQQAPSKPSPASSCPRKKVFATSLNGSPRSINGRPLTTSTTEPPKLAKVKSTAELIQAAGGCIDSVTKDRILSNRIAKESDEYPRLVPQAIRSSRKAKNEPKQLPSAKSVPLADRGVPAPSPQRNPPISAAKSEMIAKFLEHSVVDVAAPAATPRSHSAATPASVAPLPSCDPQKKHHHHSHRHAKEKRKHKRKYPDESDEKPSTIPITNRMDDWPELPPLTDDVLASAFEERHSGDTPSFADLVNLRNVGALLDGSWPEVSATRDDDNNLQPMTALYSVDMGDDQLVHILPWTNLSDYRQTFFPSGAVTDLDRLIDLPDPW</sequence>
<evidence type="ECO:0000256" key="1">
    <source>
        <dbReference type="SAM" id="MobiDB-lite"/>
    </source>
</evidence>
<dbReference type="STRING" id="53468.A0A0R3UIT2"/>